<evidence type="ECO:0000313" key="2">
    <source>
        <dbReference type="Proteomes" id="UP000826195"/>
    </source>
</evidence>
<dbReference type="EMBL" id="JAHXZJ010001119">
    <property type="protein sequence ID" value="KAH0555213.1"/>
    <property type="molecule type" value="Genomic_DNA"/>
</dbReference>
<keyword evidence="2" id="KW-1185">Reference proteome</keyword>
<reference evidence="1 2" key="1">
    <citation type="journal article" date="2021" name="J. Hered.">
        <title>A chromosome-level genome assembly of the parasitoid wasp, Cotesia glomerata (Hymenoptera: Braconidae).</title>
        <authorList>
            <person name="Pinto B.J."/>
            <person name="Weis J.J."/>
            <person name="Gamble T."/>
            <person name="Ode P.J."/>
            <person name="Paul R."/>
            <person name="Zaspel J.M."/>
        </authorList>
    </citation>
    <scope>NUCLEOTIDE SEQUENCE [LARGE SCALE GENOMIC DNA]</scope>
    <source>
        <strain evidence="1">CgM1</strain>
    </source>
</reference>
<accession>A0AAV7IMG2</accession>
<sequence>MCIPVLWWYMILSQPVIVRDRVGKGDSEHCVAESFRRYKQRTDSKEACCTNNNNKNPRGPEATANYTLDRITLDQKVTLLISAISVFKWGCPCAICTLVGSSWEFPSYQPVVCGSNQYRY</sequence>
<protein>
    <recommendedName>
        <fullName evidence="3">Secreted protein</fullName>
    </recommendedName>
</protein>
<name>A0AAV7IMG2_COTGL</name>
<organism evidence="1 2">
    <name type="scientific">Cotesia glomerata</name>
    <name type="common">Lepidopteran parasitic wasp</name>
    <name type="synonym">Apanteles glomeratus</name>
    <dbReference type="NCBI Taxonomy" id="32391"/>
    <lineage>
        <taxon>Eukaryota</taxon>
        <taxon>Metazoa</taxon>
        <taxon>Ecdysozoa</taxon>
        <taxon>Arthropoda</taxon>
        <taxon>Hexapoda</taxon>
        <taxon>Insecta</taxon>
        <taxon>Pterygota</taxon>
        <taxon>Neoptera</taxon>
        <taxon>Endopterygota</taxon>
        <taxon>Hymenoptera</taxon>
        <taxon>Apocrita</taxon>
        <taxon>Ichneumonoidea</taxon>
        <taxon>Braconidae</taxon>
        <taxon>Microgastrinae</taxon>
        <taxon>Cotesia</taxon>
    </lineage>
</organism>
<proteinExistence type="predicted"/>
<dbReference type="Proteomes" id="UP000826195">
    <property type="component" value="Unassembled WGS sequence"/>
</dbReference>
<comment type="caution">
    <text evidence="1">The sequence shown here is derived from an EMBL/GenBank/DDBJ whole genome shotgun (WGS) entry which is preliminary data.</text>
</comment>
<evidence type="ECO:0008006" key="3">
    <source>
        <dbReference type="Google" id="ProtNLM"/>
    </source>
</evidence>
<evidence type="ECO:0000313" key="1">
    <source>
        <dbReference type="EMBL" id="KAH0555213.1"/>
    </source>
</evidence>
<dbReference type="AlphaFoldDB" id="A0AAV7IMG2"/>
<gene>
    <name evidence="1" type="ORF">KQX54_016087</name>
</gene>